<dbReference type="Pfam" id="PF00534">
    <property type="entry name" value="Glycos_transf_1"/>
    <property type="match status" value="1"/>
</dbReference>
<dbReference type="GO" id="GO:0016757">
    <property type="term" value="F:glycosyltransferase activity"/>
    <property type="evidence" value="ECO:0007669"/>
    <property type="project" value="UniProtKB-KW"/>
</dbReference>
<feature type="domain" description="Glycosyltransferase subfamily 4-like N-terminal" evidence="2">
    <location>
        <begin position="13"/>
        <end position="184"/>
    </location>
</feature>
<dbReference type="PANTHER" id="PTHR45947">
    <property type="entry name" value="SULFOQUINOVOSYL TRANSFERASE SQD2"/>
    <property type="match status" value="1"/>
</dbReference>
<dbReference type="EMBL" id="JAHSPG010000011">
    <property type="protein sequence ID" value="MBV4358305.1"/>
    <property type="molecule type" value="Genomic_DNA"/>
</dbReference>
<dbReference type="InterPro" id="IPR050194">
    <property type="entry name" value="Glycosyltransferase_grp1"/>
</dbReference>
<evidence type="ECO:0000313" key="3">
    <source>
        <dbReference type="EMBL" id="MBV4358305.1"/>
    </source>
</evidence>
<dbReference type="AlphaFoldDB" id="A0A9E2W3A3"/>
<evidence type="ECO:0000259" key="2">
    <source>
        <dbReference type="Pfam" id="PF13439"/>
    </source>
</evidence>
<name>A0A9E2W3A3_9BACT</name>
<keyword evidence="3" id="KW-0328">Glycosyltransferase</keyword>
<proteinExistence type="predicted"/>
<reference evidence="3" key="1">
    <citation type="submission" date="2021-06" db="EMBL/GenBank/DDBJ databases">
        <authorList>
            <person name="Huq M.A."/>
        </authorList>
    </citation>
    <scope>NUCLEOTIDE SEQUENCE</scope>
    <source>
        <strain evidence="3">MAH-26</strain>
    </source>
</reference>
<dbReference type="PANTHER" id="PTHR45947:SF3">
    <property type="entry name" value="SULFOQUINOVOSYL TRANSFERASE SQD2"/>
    <property type="match status" value="1"/>
</dbReference>
<dbReference type="Proteomes" id="UP000812270">
    <property type="component" value="Unassembled WGS sequence"/>
</dbReference>
<accession>A0A9E2W3A3</accession>
<protein>
    <submittedName>
        <fullName evidence="3">Glycosyltransferase</fullName>
        <ecNumber evidence="3">2.4.-.-</ecNumber>
    </submittedName>
</protein>
<evidence type="ECO:0000259" key="1">
    <source>
        <dbReference type="Pfam" id="PF00534"/>
    </source>
</evidence>
<evidence type="ECO:0000313" key="4">
    <source>
        <dbReference type="Proteomes" id="UP000812270"/>
    </source>
</evidence>
<organism evidence="3 4">
    <name type="scientific">Pinibacter aurantiacus</name>
    <dbReference type="NCBI Taxonomy" id="2851599"/>
    <lineage>
        <taxon>Bacteria</taxon>
        <taxon>Pseudomonadati</taxon>
        <taxon>Bacteroidota</taxon>
        <taxon>Chitinophagia</taxon>
        <taxon>Chitinophagales</taxon>
        <taxon>Chitinophagaceae</taxon>
        <taxon>Pinibacter</taxon>
    </lineage>
</organism>
<dbReference type="InterPro" id="IPR001296">
    <property type="entry name" value="Glyco_trans_1"/>
</dbReference>
<dbReference type="RefSeq" id="WP_217791978.1">
    <property type="nucleotide sequence ID" value="NZ_JAHSPG010000011.1"/>
</dbReference>
<keyword evidence="3" id="KW-0808">Transferase</keyword>
<feature type="domain" description="Glycosyl transferase family 1" evidence="1">
    <location>
        <begin position="196"/>
        <end position="371"/>
    </location>
</feature>
<dbReference type="InterPro" id="IPR028098">
    <property type="entry name" value="Glyco_trans_4-like_N"/>
</dbReference>
<dbReference type="Pfam" id="PF13439">
    <property type="entry name" value="Glyco_transf_4"/>
    <property type="match status" value="1"/>
</dbReference>
<gene>
    <name evidence="3" type="ORF">KTO63_14160</name>
</gene>
<comment type="caution">
    <text evidence="3">The sequence shown here is derived from an EMBL/GenBank/DDBJ whole genome shotgun (WGS) entry which is preliminary data.</text>
</comment>
<dbReference type="EC" id="2.4.-.-" evidence="3"/>
<keyword evidence="4" id="KW-1185">Reference proteome</keyword>
<sequence>MARIAIMLNRLVIGGAPLDTVQLAGYLSEKHEVYLVVGEKNKDEYDASFLLTSYPKLRVVHIREVHRSINFIRDIQAFLHIKKELKKINPDIVHTNGAKPGVLGRLAAKMIGTKVILHTYHGHVFHSYFNKFFSSQIIKLERWLAKQSTKLIATSLMQQHDLVDVYQISDLSKIAVIPIGINTASFEDKEDEKRHAFRANYKLTENEIAIGIVGRIVPIKDHKFFIDAVEKLLSETKQPVRFFIVGDGALRNSLENQLERKNISHTYYPGSARVAQVTFTSWLLNIEEAMAGLDIVALTSLNEGTAITLLEAQAAGKPVVTTNAGAVSQTIDPGLTGFISPLHDLNGFVANTLVLIENKEIRKSMGEKGREFVRINFSKEKELADMERLYMSLLENR</sequence>